<dbReference type="EMBL" id="UZAM01007375">
    <property type="protein sequence ID" value="VDO98739.1"/>
    <property type="molecule type" value="Genomic_DNA"/>
</dbReference>
<dbReference type="InterPro" id="IPR024858">
    <property type="entry name" value="GOLGA"/>
</dbReference>
<gene>
    <name evidence="5" type="ORF">SBAD_LOCUS2731</name>
</gene>
<dbReference type="GO" id="GO:0000137">
    <property type="term" value="C:Golgi cis cisterna"/>
    <property type="evidence" value="ECO:0007669"/>
    <property type="project" value="TreeGrafter"/>
</dbReference>
<protein>
    <submittedName>
        <fullName evidence="7">GOLGA2L5 domain-containing protein</fullName>
    </submittedName>
</protein>
<feature type="region of interest" description="Disordered" evidence="3">
    <location>
        <begin position="826"/>
        <end position="847"/>
    </location>
</feature>
<reference evidence="7" key="1">
    <citation type="submission" date="2016-06" db="UniProtKB">
        <authorList>
            <consortium name="WormBaseParasite"/>
        </authorList>
    </citation>
    <scope>IDENTIFICATION</scope>
</reference>
<evidence type="ECO:0000256" key="3">
    <source>
        <dbReference type="SAM" id="MobiDB-lite"/>
    </source>
</evidence>
<feature type="compositionally biased region" description="Basic and acidic residues" evidence="3">
    <location>
        <begin position="665"/>
        <end position="684"/>
    </location>
</feature>
<feature type="region of interest" description="Disordered" evidence="3">
    <location>
        <begin position="790"/>
        <end position="810"/>
    </location>
</feature>
<keyword evidence="6" id="KW-1185">Reference proteome</keyword>
<evidence type="ECO:0000259" key="4">
    <source>
        <dbReference type="Pfam" id="PF15070"/>
    </source>
</evidence>
<dbReference type="AlphaFoldDB" id="A0A183IGI7"/>
<keyword evidence="1 2" id="KW-0175">Coiled coil</keyword>
<dbReference type="GO" id="GO:0007030">
    <property type="term" value="P:Golgi organization"/>
    <property type="evidence" value="ECO:0007669"/>
    <property type="project" value="TreeGrafter"/>
</dbReference>
<organism evidence="7">
    <name type="scientific">Soboliphyme baturini</name>
    <dbReference type="NCBI Taxonomy" id="241478"/>
    <lineage>
        <taxon>Eukaryota</taxon>
        <taxon>Metazoa</taxon>
        <taxon>Ecdysozoa</taxon>
        <taxon>Nematoda</taxon>
        <taxon>Enoplea</taxon>
        <taxon>Dorylaimia</taxon>
        <taxon>Dioctophymatida</taxon>
        <taxon>Dioctophymatoidea</taxon>
        <taxon>Soboliphymatidae</taxon>
        <taxon>Soboliphyme</taxon>
    </lineage>
</organism>
<dbReference type="WBParaSite" id="SBAD_0000286101-mRNA-1">
    <property type="protein sequence ID" value="SBAD_0000286101-mRNA-1"/>
    <property type="gene ID" value="SBAD_0000286101"/>
</dbReference>
<dbReference type="PANTHER" id="PTHR10881">
    <property type="entry name" value="GOLGIN SUBFAMILY A MEMBER-RELATED"/>
    <property type="match status" value="1"/>
</dbReference>
<proteinExistence type="predicted"/>
<feature type="coiled-coil region" evidence="2">
    <location>
        <begin position="257"/>
        <end position="557"/>
    </location>
</feature>
<evidence type="ECO:0000313" key="6">
    <source>
        <dbReference type="Proteomes" id="UP000270296"/>
    </source>
</evidence>
<dbReference type="OrthoDB" id="5978643at2759"/>
<name>A0A183IGI7_9BILA</name>
<dbReference type="PANTHER" id="PTHR10881:SF46">
    <property type="entry name" value="GOLGIN SUBFAMILY A MEMBER 2"/>
    <property type="match status" value="1"/>
</dbReference>
<feature type="compositionally biased region" description="Low complexity" evidence="3">
    <location>
        <begin position="688"/>
        <end position="697"/>
    </location>
</feature>
<dbReference type="Proteomes" id="UP000270296">
    <property type="component" value="Unassembled WGS sequence"/>
</dbReference>
<evidence type="ECO:0000313" key="5">
    <source>
        <dbReference type="EMBL" id="VDO98739.1"/>
    </source>
</evidence>
<dbReference type="GO" id="GO:0005801">
    <property type="term" value="C:cis-Golgi network"/>
    <property type="evidence" value="ECO:0007669"/>
    <property type="project" value="TreeGrafter"/>
</dbReference>
<dbReference type="Pfam" id="PF15070">
    <property type="entry name" value="GOLGA2L5"/>
    <property type="match status" value="1"/>
</dbReference>
<feature type="region of interest" description="Disordered" evidence="3">
    <location>
        <begin position="655"/>
        <end position="703"/>
    </location>
</feature>
<accession>A0A183IGI7</accession>
<dbReference type="InterPro" id="IPR043976">
    <property type="entry name" value="GOLGA_cons_dom"/>
</dbReference>
<evidence type="ECO:0000313" key="7">
    <source>
        <dbReference type="WBParaSite" id="SBAD_0000286101-mRNA-1"/>
    </source>
</evidence>
<sequence length="921" mass="105058">MSLRRYQQQQSSVAECVHNCRIPEKAHRQCRKSCSVSPDSSSSSTFRHSRHRTSSLCSFPATTGFRHDELRSPFTYVRSRSQHGPGPPPAAAAPVAASVIEMAMEETVMTNGQAFVASNVSAEHCALAGADSNLPVSAKHSRSECSTCDILRNENARLNSALGEQNALSQQVIGQYNKLQEQYSKLYEAYNTINDRVPTNVSHTTLNQMDQAGEIQNHVKVINVLVDEKSELQSQLRQTMEIANAHYAEKKSLEQMLKVEQDRTLALESELQQLKCKDTNLESTLQKQLIELNNCCTELAQNRKRTSELQQERSELSAKLKMRTREVKDLNQKLKDLEGSYQASQIYVQQMKGLTLATDKEEEKYLTELKEKNTEIENLKNAVAYLKRELASSQTLHTSFTREWNDKILKLNDKIQQLNAEKVAQAMSISQLTANLETALSDVSRLKQEQQTMPAVEQKPNSQLERLNEKLREVEAQLIESKDMRDSMEKEMDALKSEVRTKTDRLNAISQELSEHNLIKNNTRELLEQLRNEKATSSRAVAQNMELKQQLLELQTKLVQTALINRLQSSSREGKNKNCEETLEDEDNEHKAVSHDVFVLEHELSECKDRIQQLSTENSELHCIMEHNAEDENQNTIYVELQHALHRITTLSQENESLKNQLKSQSDKRQRRDSKNEDDGRENGDAVASNMSNNSSEANEDKEEMLVTLKHSMEQLQQRFVRAMSENANLSEQNQQLEHLIVQLQSETDTIGEYVTLYRYQRKVVKERLRDHEDYIARLAREKEIMQPYTKTPATYNKPKPLPPSKPPQSVNALVETLIDETVQNVENGDQPDSRKRSFSANASSQLKNEARIEKADLLLNGRMSVNRSSNQLDDENSPTSTVCRILRLLDEIQNPSPSNEFHVSDIHLHCKHCKGTLVTL</sequence>
<feature type="domain" description="Golgin subfamily A conserved" evidence="4">
    <location>
        <begin position="558"/>
        <end position="787"/>
    </location>
</feature>
<reference evidence="5 6" key="2">
    <citation type="submission" date="2018-11" db="EMBL/GenBank/DDBJ databases">
        <authorList>
            <consortium name="Pathogen Informatics"/>
        </authorList>
    </citation>
    <scope>NUCLEOTIDE SEQUENCE [LARGE SCALE GENOMIC DNA]</scope>
</reference>
<feature type="compositionally biased region" description="Polar residues" evidence="3">
    <location>
        <begin position="655"/>
        <end position="664"/>
    </location>
</feature>
<dbReference type="GO" id="GO:0032580">
    <property type="term" value="C:Golgi cisterna membrane"/>
    <property type="evidence" value="ECO:0007669"/>
    <property type="project" value="TreeGrafter"/>
</dbReference>
<evidence type="ECO:0000256" key="2">
    <source>
        <dbReference type="SAM" id="Coils"/>
    </source>
</evidence>
<evidence type="ECO:0000256" key="1">
    <source>
        <dbReference type="ARBA" id="ARBA00023054"/>
    </source>
</evidence>
<feature type="region of interest" description="Disordered" evidence="3">
    <location>
        <begin position="571"/>
        <end position="590"/>
    </location>
</feature>